<dbReference type="Proteomes" id="UP001060919">
    <property type="component" value="Chromosome"/>
</dbReference>
<feature type="transmembrane region" description="Helical" evidence="1">
    <location>
        <begin position="244"/>
        <end position="265"/>
    </location>
</feature>
<keyword evidence="1" id="KW-1133">Transmembrane helix</keyword>
<sequence length="447" mass="49904">MATNNPNIQQRSTQQQPIIFQQVSPSSLQVSKSKKNIPVKSLSWSKSSETPFQTQGRTVDIEAQAKALFTEVKENLSNLRQLHNALMTAEYLNIHYKSKHKNKTEEYQKLLNSINELSRNDVDQKTIKELKIISDALTFDRANIDAIFPKIIAFYNSIYLDNSMENKVKQIGYEDFHADALAALNQMNALESVLEEENKETTDGKMTIQRAIQIINTANDMQENVQRILALKAQSLERAKKTTINVLTGVATTILSFGILVFILYKQGVEWETVRDYPIIGIPLGIGIWSFIGSFAAMLTQFYKKPVYDFGNTLKWVIIRPVLGVVMGAAIYLALFSLVLTGKNQNELLPLLVAFFVGYSDTFTFDILNSTQRVIANLFSNPSEDSIKNNPAQPVYVVAPNNTQATPVVPSATATTTNTNSAAITTADNIPTPMDDNHLLGLNEDEK</sequence>
<reference evidence="2" key="1">
    <citation type="submission" date="2022-09" db="EMBL/GenBank/DDBJ databases">
        <title>Aureispira anguillicida sp. nov., isolated from Leptocephalus of Japanese eel Anguilla japonica.</title>
        <authorList>
            <person name="Yuasa K."/>
            <person name="Mekata T."/>
            <person name="Ikunari K."/>
        </authorList>
    </citation>
    <scope>NUCLEOTIDE SEQUENCE</scope>
    <source>
        <strain evidence="2">EL160426</strain>
    </source>
</reference>
<dbReference type="AlphaFoldDB" id="A0A915YGF8"/>
<accession>A0A915YGF8</accession>
<feature type="transmembrane region" description="Helical" evidence="1">
    <location>
        <begin position="348"/>
        <end position="368"/>
    </location>
</feature>
<dbReference type="RefSeq" id="WP_264787922.1">
    <property type="nucleotide sequence ID" value="NZ_AP026867.1"/>
</dbReference>
<keyword evidence="1" id="KW-0812">Transmembrane</keyword>
<protein>
    <submittedName>
        <fullName evidence="2">Uncharacterized protein</fullName>
    </submittedName>
</protein>
<feature type="transmembrane region" description="Helical" evidence="1">
    <location>
        <begin position="321"/>
        <end position="342"/>
    </location>
</feature>
<proteinExistence type="predicted"/>
<keyword evidence="1" id="KW-0472">Membrane</keyword>
<gene>
    <name evidence="2" type="ORF">AsAng_0032820</name>
</gene>
<feature type="transmembrane region" description="Helical" evidence="1">
    <location>
        <begin position="277"/>
        <end position="300"/>
    </location>
</feature>
<evidence type="ECO:0000313" key="2">
    <source>
        <dbReference type="EMBL" id="BDS12559.1"/>
    </source>
</evidence>
<name>A0A915YGF8_9BACT</name>
<dbReference type="KEGG" id="aup:AsAng_0032820"/>
<evidence type="ECO:0000256" key="1">
    <source>
        <dbReference type="SAM" id="Phobius"/>
    </source>
</evidence>
<dbReference type="EMBL" id="AP026867">
    <property type="protein sequence ID" value="BDS12559.1"/>
    <property type="molecule type" value="Genomic_DNA"/>
</dbReference>
<evidence type="ECO:0000313" key="3">
    <source>
        <dbReference type="Proteomes" id="UP001060919"/>
    </source>
</evidence>
<keyword evidence="3" id="KW-1185">Reference proteome</keyword>
<organism evidence="2 3">
    <name type="scientific">Aureispira anguillae</name>
    <dbReference type="NCBI Taxonomy" id="2864201"/>
    <lineage>
        <taxon>Bacteria</taxon>
        <taxon>Pseudomonadati</taxon>
        <taxon>Bacteroidota</taxon>
        <taxon>Saprospiria</taxon>
        <taxon>Saprospirales</taxon>
        <taxon>Saprospiraceae</taxon>
        <taxon>Aureispira</taxon>
    </lineage>
</organism>